<evidence type="ECO:0000313" key="1">
    <source>
        <dbReference type="EMBL" id="GHE63965.1"/>
    </source>
</evidence>
<reference evidence="1" key="2">
    <citation type="submission" date="2020-09" db="EMBL/GenBank/DDBJ databases">
        <authorList>
            <person name="Sun Q."/>
            <person name="Zhou Y."/>
        </authorList>
    </citation>
    <scope>NUCLEOTIDE SEQUENCE</scope>
    <source>
        <strain evidence="1">CGMCC 4.7403</strain>
    </source>
</reference>
<organism evidence="1 2">
    <name type="scientific">Streptomyces capitiformicae</name>
    <dbReference type="NCBI Taxonomy" id="2014920"/>
    <lineage>
        <taxon>Bacteria</taxon>
        <taxon>Bacillati</taxon>
        <taxon>Actinomycetota</taxon>
        <taxon>Actinomycetes</taxon>
        <taxon>Kitasatosporales</taxon>
        <taxon>Streptomycetaceae</taxon>
        <taxon>Streptomyces</taxon>
    </lineage>
</organism>
<name>A0A918ZQV7_9ACTN</name>
<keyword evidence="2" id="KW-1185">Reference proteome</keyword>
<dbReference type="EMBL" id="BNAT01000058">
    <property type="protein sequence ID" value="GHE63965.1"/>
    <property type="molecule type" value="Genomic_DNA"/>
</dbReference>
<dbReference type="Proteomes" id="UP000603227">
    <property type="component" value="Unassembled WGS sequence"/>
</dbReference>
<sequence>MSWVAGVSPVTVMRPVRPETLKVSRGAPFTKAICRQWSGNSRRAAFAAAFPGRSASPERSALGASSEGIARAEVQATAELAARATSRARRASGMVSPGCGWGCAVGRNTRRYLTCAQTRGHKGENPT</sequence>
<proteinExistence type="predicted"/>
<accession>A0A918ZQV7</accession>
<evidence type="ECO:0000313" key="2">
    <source>
        <dbReference type="Proteomes" id="UP000603227"/>
    </source>
</evidence>
<gene>
    <name evidence="1" type="ORF">GCM10017771_87410</name>
</gene>
<dbReference type="AlphaFoldDB" id="A0A918ZQV7"/>
<reference evidence="1" key="1">
    <citation type="journal article" date="2014" name="Int. J. Syst. Evol. Microbiol.">
        <title>Complete genome sequence of Corynebacterium casei LMG S-19264T (=DSM 44701T), isolated from a smear-ripened cheese.</title>
        <authorList>
            <consortium name="US DOE Joint Genome Institute (JGI-PGF)"/>
            <person name="Walter F."/>
            <person name="Albersmeier A."/>
            <person name="Kalinowski J."/>
            <person name="Ruckert C."/>
        </authorList>
    </citation>
    <scope>NUCLEOTIDE SEQUENCE</scope>
    <source>
        <strain evidence="1">CGMCC 4.7403</strain>
    </source>
</reference>
<protein>
    <submittedName>
        <fullName evidence="1">Uncharacterized protein</fullName>
    </submittedName>
</protein>
<comment type="caution">
    <text evidence="1">The sequence shown here is derived from an EMBL/GenBank/DDBJ whole genome shotgun (WGS) entry which is preliminary data.</text>
</comment>